<comment type="caution">
    <text evidence="2">The sequence shown here is derived from an EMBL/GenBank/DDBJ whole genome shotgun (WGS) entry which is preliminary data.</text>
</comment>
<protein>
    <submittedName>
        <fullName evidence="2">Uncharacterized protein</fullName>
    </submittedName>
</protein>
<feature type="compositionally biased region" description="Low complexity" evidence="1">
    <location>
        <begin position="79"/>
        <end position="89"/>
    </location>
</feature>
<feature type="region of interest" description="Disordered" evidence="1">
    <location>
        <begin position="1"/>
        <end position="95"/>
    </location>
</feature>
<accession>A0AAP0HIY8</accession>
<evidence type="ECO:0000256" key="1">
    <source>
        <dbReference type="SAM" id="MobiDB-lite"/>
    </source>
</evidence>
<gene>
    <name evidence="2" type="ORF">Sjap_026512</name>
</gene>
<name>A0AAP0HIY8_9MAGN</name>
<reference evidence="2 3" key="1">
    <citation type="submission" date="2024-01" db="EMBL/GenBank/DDBJ databases">
        <title>Genome assemblies of Stephania.</title>
        <authorList>
            <person name="Yang L."/>
        </authorList>
    </citation>
    <scope>NUCLEOTIDE SEQUENCE [LARGE SCALE GENOMIC DNA]</scope>
    <source>
        <strain evidence="2">QJT</strain>
        <tissue evidence="2">Leaf</tissue>
    </source>
</reference>
<evidence type="ECO:0000313" key="3">
    <source>
        <dbReference type="Proteomes" id="UP001417504"/>
    </source>
</evidence>
<evidence type="ECO:0000313" key="2">
    <source>
        <dbReference type="EMBL" id="KAK9086101.1"/>
    </source>
</evidence>
<feature type="compositionally biased region" description="Basic residues" evidence="1">
    <location>
        <begin position="34"/>
        <end position="52"/>
    </location>
</feature>
<dbReference type="AlphaFoldDB" id="A0AAP0HIY8"/>
<dbReference type="Proteomes" id="UP001417504">
    <property type="component" value="Unassembled WGS sequence"/>
</dbReference>
<sequence>MAPNHSSDTYLIGNGGEGDDGAATAEDGLLPWRRLPRPPRHRRPVPPLRHRLAPLPIPNPNPQTQTQTPNPNPNPSPPIQASTDSSDSSPPKPKP</sequence>
<keyword evidence="3" id="KW-1185">Reference proteome</keyword>
<organism evidence="2 3">
    <name type="scientific">Stephania japonica</name>
    <dbReference type="NCBI Taxonomy" id="461633"/>
    <lineage>
        <taxon>Eukaryota</taxon>
        <taxon>Viridiplantae</taxon>
        <taxon>Streptophyta</taxon>
        <taxon>Embryophyta</taxon>
        <taxon>Tracheophyta</taxon>
        <taxon>Spermatophyta</taxon>
        <taxon>Magnoliopsida</taxon>
        <taxon>Ranunculales</taxon>
        <taxon>Menispermaceae</taxon>
        <taxon>Menispermoideae</taxon>
        <taxon>Cissampelideae</taxon>
        <taxon>Stephania</taxon>
    </lineage>
</organism>
<proteinExistence type="predicted"/>
<dbReference type="EMBL" id="JBBNAE010000011">
    <property type="protein sequence ID" value="KAK9086101.1"/>
    <property type="molecule type" value="Genomic_DNA"/>
</dbReference>
<feature type="compositionally biased region" description="Low complexity" evidence="1">
    <location>
        <begin position="21"/>
        <end position="33"/>
    </location>
</feature>